<protein>
    <submittedName>
        <fullName evidence="5">Methyltransferase type 11</fullName>
    </submittedName>
</protein>
<gene>
    <name evidence="5" type="ordered locus">Mpal_1461</name>
</gene>
<keyword evidence="1 5" id="KW-0489">Methyltransferase</keyword>
<dbReference type="EMBL" id="CP001338">
    <property type="protein sequence ID" value="ACL16784.1"/>
    <property type="molecule type" value="Genomic_DNA"/>
</dbReference>
<proteinExistence type="predicted"/>
<dbReference type="GeneID" id="7270066"/>
<organism evidence="5 6">
    <name type="scientific">Methanosphaerula palustris (strain ATCC BAA-1556 / DSM 19958 / E1-9c)</name>
    <dbReference type="NCBI Taxonomy" id="521011"/>
    <lineage>
        <taxon>Archaea</taxon>
        <taxon>Methanobacteriati</taxon>
        <taxon>Methanobacteriota</taxon>
        <taxon>Stenosarchaea group</taxon>
        <taxon>Methanomicrobia</taxon>
        <taxon>Methanomicrobiales</taxon>
        <taxon>Methanoregulaceae</taxon>
        <taxon>Methanosphaerula</taxon>
    </lineage>
</organism>
<evidence type="ECO:0000313" key="5">
    <source>
        <dbReference type="EMBL" id="ACL16784.1"/>
    </source>
</evidence>
<accession>B8GI44</accession>
<evidence type="ECO:0000259" key="4">
    <source>
        <dbReference type="Pfam" id="PF13649"/>
    </source>
</evidence>
<dbReference type="SUPFAM" id="SSF53335">
    <property type="entry name" value="S-adenosyl-L-methionine-dependent methyltransferases"/>
    <property type="match status" value="1"/>
</dbReference>
<dbReference type="eggNOG" id="arCOG03570">
    <property type="taxonomic scope" value="Archaea"/>
</dbReference>
<evidence type="ECO:0000256" key="2">
    <source>
        <dbReference type="ARBA" id="ARBA00022679"/>
    </source>
</evidence>
<feature type="domain" description="Methyltransferase" evidence="4">
    <location>
        <begin position="47"/>
        <end position="143"/>
    </location>
</feature>
<dbReference type="PANTHER" id="PTHR43464">
    <property type="entry name" value="METHYLTRANSFERASE"/>
    <property type="match status" value="1"/>
</dbReference>
<dbReference type="AlphaFoldDB" id="B8GI44"/>
<evidence type="ECO:0000256" key="3">
    <source>
        <dbReference type="ARBA" id="ARBA00022691"/>
    </source>
</evidence>
<dbReference type="HOGENOM" id="CLU_056435_4_3_2"/>
<keyword evidence="2 5" id="KW-0808">Transferase</keyword>
<dbReference type="OrthoDB" id="147504at2157"/>
<keyword evidence="3" id="KW-0949">S-adenosyl-L-methionine</keyword>
<name>B8GI44_METPE</name>
<dbReference type="CDD" id="cd02440">
    <property type="entry name" value="AdoMet_MTases"/>
    <property type="match status" value="1"/>
</dbReference>
<dbReference type="GO" id="GO:0032259">
    <property type="term" value="P:methylation"/>
    <property type="evidence" value="ECO:0007669"/>
    <property type="project" value="UniProtKB-KW"/>
</dbReference>
<dbReference type="KEGG" id="mpl:Mpal_1461"/>
<dbReference type="RefSeq" id="WP_012618103.1">
    <property type="nucleotide sequence ID" value="NC_011832.1"/>
</dbReference>
<evidence type="ECO:0000313" key="6">
    <source>
        <dbReference type="Proteomes" id="UP000002457"/>
    </source>
</evidence>
<dbReference type="STRING" id="521011.Mpal_1461"/>
<dbReference type="GO" id="GO:0008168">
    <property type="term" value="F:methyltransferase activity"/>
    <property type="evidence" value="ECO:0007669"/>
    <property type="project" value="UniProtKB-KW"/>
</dbReference>
<dbReference type="Proteomes" id="UP000002457">
    <property type="component" value="Chromosome"/>
</dbReference>
<dbReference type="Pfam" id="PF13649">
    <property type="entry name" value="Methyltransf_25"/>
    <property type="match status" value="1"/>
</dbReference>
<sequence length="215" mass="23941">MQDLPSSFRELSFRDGFRKIYDSATPWDIGRPKAPFIAVADRITGPILDAGCGTGDTTLYFTARGREVTGIDFVKEAIRRAKAKAAERGLSAEFLVKDAMTLVEWDRRFMSVIDSGLFHVYEDQKDHRGRYVSGLAHVLMPGGRLYLYGFSDETPSAPGGGISRQDLENAFSDGWEIESVQTVAGEINPAFAAEHPEEYPDGKPKMIFAIIRRKE</sequence>
<keyword evidence="6" id="KW-1185">Reference proteome</keyword>
<dbReference type="InterPro" id="IPR029063">
    <property type="entry name" value="SAM-dependent_MTases_sf"/>
</dbReference>
<dbReference type="InterPro" id="IPR041698">
    <property type="entry name" value="Methyltransf_25"/>
</dbReference>
<reference evidence="5 6" key="1">
    <citation type="journal article" date="2015" name="Genome Announc.">
        <title>Complete Genome Sequence of Methanosphaerula palustris E1-9CT, a Hydrogenotrophic Methanogen Isolated from a Minerotrophic Fen Peatland.</title>
        <authorList>
            <person name="Cadillo-Quiroz H."/>
            <person name="Browne P."/>
            <person name="Kyrpides N."/>
            <person name="Woyke T."/>
            <person name="Goodwin L."/>
            <person name="Detter C."/>
            <person name="Yavitt J.B."/>
            <person name="Zinder S.H."/>
        </authorList>
    </citation>
    <scope>NUCLEOTIDE SEQUENCE [LARGE SCALE GENOMIC DNA]</scope>
    <source>
        <strain evidence="6">ATCC BAA-1556 / DSM 19958 / E1-9c</strain>
    </source>
</reference>
<dbReference type="PANTHER" id="PTHR43464:SF19">
    <property type="entry name" value="UBIQUINONE BIOSYNTHESIS O-METHYLTRANSFERASE, MITOCHONDRIAL"/>
    <property type="match status" value="1"/>
</dbReference>
<dbReference type="Gene3D" id="3.40.50.150">
    <property type="entry name" value="Vaccinia Virus protein VP39"/>
    <property type="match status" value="1"/>
</dbReference>
<evidence type="ECO:0000256" key="1">
    <source>
        <dbReference type="ARBA" id="ARBA00022603"/>
    </source>
</evidence>